<keyword evidence="7" id="KW-0812">Transmembrane</keyword>
<dbReference type="GO" id="GO:0005886">
    <property type="term" value="C:plasma membrane"/>
    <property type="evidence" value="ECO:0007669"/>
    <property type="project" value="UniProtKB-SubCell"/>
</dbReference>
<dbReference type="CDD" id="cd18773">
    <property type="entry name" value="PDC1_HK_sensor"/>
    <property type="match status" value="1"/>
</dbReference>
<protein>
    <submittedName>
        <fullName evidence="10">Methyl-accepting chemotaxis protein</fullName>
    </submittedName>
</protein>
<evidence type="ECO:0000259" key="8">
    <source>
        <dbReference type="PROSITE" id="PS50111"/>
    </source>
</evidence>
<evidence type="ECO:0000256" key="6">
    <source>
        <dbReference type="PROSITE-ProRule" id="PRU00284"/>
    </source>
</evidence>
<dbReference type="Proteomes" id="UP000198538">
    <property type="component" value="Unassembled WGS sequence"/>
</dbReference>
<dbReference type="GO" id="GO:0007165">
    <property type="term" value="P:signal transduction"/>
    <property type="evidence" value="ECO:0007669"/>
    <property type="project" value="UniProtKB-KW"/>
</dbReference>
<evidence type="ECO:0000313" key="11">
    <source>
        <dbReference type="Proteomes" id="UP000198538"/>
    </source>
</evidence>
<dbReference type="AlphaFoldDB" id="A0A1G5L374"/>
<organism evidence="10 11">
    <name type="scientific">Paenibacillus polysaccharolyticus</name>
    <dbReference type="NCBI Taxonomy" id="582692"/>
    <lineage>
        <taxon>Bacteria</taxon>
        <taxon>Bacillati</taxon>
        <taxon>Bacillota</taxon>
        <taxon>Bacilli</taxon>
        <taxon>Bacillales</taxon>
        <taxon>Paenibacillaceae</taxon>
        <taxon>Paenibacillus</taxon>
    </lineage>
</organism>
<dbReference type="STRING" id="582692.SAMN05720606_11919"/>
<dbReference type="PANTHER" id="PTHR32089">
    <property type="entry name" value="METHYL-ACCEPTING CHEMOTAXIS PROTEIN MCPB"/>
    <property type="match status" value="1"/>
</dbReference>
<comment type="similarity">
    <text evidence="5">Belongs to the methyl-accepting chemotaxis (MCP) protein family.</text>
</comment>
<reference evidence="11" key="1">
    <citation type="submission" date="2016-10" db="EMBL/GenBank/DDBJ databases">
        <authorList>
            <person name="Varghese N."/>
            <person name="Submissions S."/>
        </authorList>
    </citation>
    <scope>NUCLEOTIDE SEQUENCE [LARGE SCALE GENOMIC DNA]</scope>
    <source>
        <strain evidence="11">BL9</strain>
    </source>
</reference>
<dbReference type="EMBL" id="FMVM01000019">
    <property type="protein sequence ID" value="SCZ06891.1"/>
    <property type="molecule type" value="Genomic_DNA"/>
</dbReference>
<dbReference type="PROSITE" id="PS50885">
    <property type="entry name" value="HAMP"/>
    <property type="match status" value="1"/>
</dbReference>
<evidence type="ECO:0000256" key="7">
    <source>
        <dbReference type="SAM" id="Phobius"/>
    </source>
</evidence>
<evidence type="ECO:0000313" key="10">
    <source>
        <dbReference type="EMBL" id="SCZ06891.1"/>
    </source>
</evidence>
<sequence length="573" mass="61685">MNSLFMRIFLFFSCLMLAAGAILGITMYRASAQLVEQSMGMQAQAVAERAAALIDTTLYAPLSTGQDKTAYYDTLRAQLSQLREANGLKYLYTLGTREESGKAAYYYVVDGAAPDVAEDDFSPYGTKEETLYDGMLQAFAQDTSVRGELTRDDDYGATITAYVPIHGSDGKMLGIVGADLDSTAVYALMSSNRITMVWTALAIVLLSVLLVYIFARYLTRPLVKLKQLITEVGKGDLTVNVELGRKDEIGQLASEFKHLVTDTRQVMTGIRQSSDSLLHAAEGVSRHSQATAEASQRIAEHTNHTAQGASEQVVRAGEVTVAMEEITRSMQHIAHSSSRVADVSQQTTNEAIQGQAKLDTAIRSMDGIHQANVQMAASTTQLTDYSSQIESVAHLMKNIASQTNLLALNASIEAARAGEHGNGFAVVASEVRKLAGESEQSSQHVAELIAEMTRQTSLLAEHMSASTTAVQSGLTVVQEAGQSFSSIHGGIETINERLHEVSAASEQLSASSEEVSASIENMEHISRESSSSIQKVSQAAETQLQSMGEISASAESLRVLSSELNGLISRFKI</sequence>
<dbReference type="PROSITE" id="PS50111">
    <property type="entry name" value="CHEMOTAXIS_TRANSDUC_2"/>
    <property type="match status" value="1"/>
</dbReference>
<dbReference type="SMART" id="SM00283">
    <property type="entry name" value="MA"/>
    <property type="match status" value="1"/>
</dbReference>
<evidence type="ECO:0000256" key="4">
    <source>
        <dbReference type="ARBA" id="ARBA00023224"/>
    </source>
</evidence>
<keyword evidence="2" id="KW-1003">Cell membrane</keyword>
<accession>A0A1G5L374</accession>
<dbReference type="PANTHER" id="PTHR32089:SF112">
    <property type="entry name" value="LYSOZYME-LIKE PROTEIN-RELATED"/>
    <property type="match status" value="1"/>
</dbReference>
<dbReference type="InterPro" id="IPR004089">
    <property type="entry name" value="MCPsignal_dom"/>
</dbReference>
<dbReference type="CDD" id="cd06225">
    <property type="entry name" value="HAMP"/>
    <property type="match status" value="1"/>
</dbReference>
<keyword evidence="4 6" id="KW-0807">Transducer</keyword>
<dbReference type="CDD" id="cd11386">
    <property type="entry name" value="MCP_signal"/>
    <property type="match status" value="1"/>
</dbReference>
<name>A0A1G5L374_9BACL</name>
<gene>
    <name evidence="10" type="ORF">SAMN05720606_11919</name>
</gene>
<dbReference type="SMART" id="SM00304">
    <property type="entry name" value="HAMP"/>
    <property type="match status" value="1"/>
</dbReference>
<comment type="subcellular location">
    <subcellularLocation>
        <location evidence="1">Cell membrane</location>
    </subcellularLocation>
</comment>
<evidence type="ECO:0000259" key="9">
    <source>
        <dbReference type="PROSITE" id="PS50885"/>
    </source>
</evidence>
<evidence type="ECO:0000256" key="1">
    <source>
        <dbReference type="ARBA" id="ARBA00004236"/>
    </source>
</evidence>
<keyword evidence="11" id="KW-1185">Reference proteome</keyword>
<dbReference type="Gene3D" id="6.10.340.10">
    <property type="match status" value="1"/>
</dbReference>
<dbReference type="Pfam" id="PF00672">
    <property type="entry name" value="HAMP"/>
    <property type="match status" value="1"/>
</dbReference>
<evidence type="ECO:0000256" key="3">
    <source>
        <dbReference type="ARBA" id="ARBA00023136"/>
    </source>
</evidence>
<feature type="domain" description="Methyl-accepting transducer" evidence="8">
    <location>
        <begin position="287"/>
        <end position="523"/>
    </location>
</feature>
<feature type="domain" description="HAMP" evidence="9">
    <location>
        <begin position="216"/>
        <end position="268"/>
    </location>
</feature>
<dbReference type="RefSeq" id="WP_090924099.1">
    <property type="nucleotide sequence ID" value="NZ_FMVM01000019.1"/>
</dbReference>
<feature type="transmembrane region" description="Helical" evidence="7">
    <location>
        <begin position="196"/>
        <end position="218"/>
    </location>
</feature>
<keyword evidence="3 7" id="KW-0472">Membrane</keyword>
<evidence type="ECO:0000256" key="2">
    <source>
        <dbReference type="ARBA" id="ARBA00022475"/>
    </source>
</evidence>
<keyword evidence="7" id="KW-1133">Transmembrane helix</keyword>
<evidence type="ECO:0000256" key="5">
    <source>
        <dbReference type="ARBA" id="ARBA00029447"/>
    </source>
</evidence>
<dbReference type="Pfam" id="PF00015">
    <property type="entry name" value="MCPsignal"/>
    <property type="match status" value="1"/>
</dbReference>
<proteinExistence type="inferred from homology"/>
<dbReference type="Gene3D" id="1.10.287.950">
    <property type="entry name" value="Methyl-accepting chemotaxis protein"/>
    <property type="match status" value="1"/>
</dbReference>
<dbReference type="InterPro" id="IPR003660">
    <property type="entry name" value="HAMP_dom"/>
</dbReference>
<dbReference type="SUPFAM" id="SSF58104">
    <property type="entry name" value="Methyl-accepting chemotaxis protein (MCP) signaling domain"/>
    <property type="match status" value="1"/>
</dbReference>